<feature type="chain" id="PRO_5030062743" evidence="2">
    <location>
        <begin position="23"/>
        <end position="159"/>
    </location>
</feature>
<feature type="signal peptide" evidence="2">
    <location>
        <begin position="1"/>
        <end position="22"/>
    </location>
</feature>
<evidence type="ECO:0000313" key="5">
    <source>
        <dbReference type="Proteomes" id="UP000262954"/>
    </source>
</evidence>
<proteinExistence type="predicted"/>
<dbReference type="Gene3D" id="3.30.70.1070">
    <property type="entry name" value="Sporulation related repeat"/>
    <property type="match status" value="1"/>
</dbReference>
<reference evidence="4 5" key="1">
    <citation type="journal article" date="2018" name="Nat. Biotechnol.">
        <title>A standardized bacterial taxonomy based on genome phylogeny substantially revises the tree of life.</title>
        <authorList>
            <person name="Parks D.H."/>
            <person name="Chuvochina M."/>
            <person name="Waite D.W."/>
            <person name="Rinke C."/>
            <person name="Skarshewski A."/>
            <person name="Chaumeil P.A."/>
            <person name="Hugenholtz P."/>
        </authorList>
    </citation>
    <scope>NUCLEOTIDE SEQUENCE [LARGE SCALE GENOMIC DNA]</scope>
    <source>
        <strain evidence="4">UBA11482</strain>
    </source>
</reference>
<evidence type="ECO:0000259" key="3">
    <source>
        <dbReference type="PROSITE" id="PS51724"/>
    </source>
</evidence>
<comment type="caution">
    <text evidence="4">The sequence shown here is derived from an EMBL/GenBank/DDBJ whole genome shotgun (WGS) entry which is preliminary data.</text>
</comment>
<dbReference type="GO" id="GO:0032506">
    <property type="term" value="P:cytokinetic process"/>
    <property type="evidence" value="ECO:0007669"/>
    <property type="project" value="TreeGrafter"/>
</dbReference>
<evidence type="ECO:0000313" key="4">
    <source>
        <dbReference type="EMBL" id="HBJ08110.1"/>
    </source>
</evidence>
<evidence type="ECO:0000256" key="1">
    <source>
        <dbReference type="SAM" id="MobiDB-lite"/>
    </source>
</evidence>
<dbReference type="PROSITE" id="PS51257">
    <property type="entry name" value="PROKAR_LIPOPROTEIN"/>
    <property type="match status" value="1"/>
</dbReference>
<sequence length="159" mass="17200">MKKNWVLVVAVAVAIGFVSCKAKESSYKAAYEKAQEKPVAEQTLAPEPVVTKPASSSDTSSSPVRVSTEKITTVNAGDASKLKMFNVVVGSFTIKTNASNLQESLVADGYNAFLAQNAKGMYRVIVGSFDDRPSATELRESVKAKYPNRFSDAWLLINE</sequence>
<dbReference type="Proteomes" id="UP000262954">
    <property type="component" value="Unassembled WGS sequence"/>
</dbReference>
<dbReference type="InterPro" id="IPR052521">
    <property type="entry name" value="Cell_div_SPOR-domain"/>
</dbReference>
<dbReference type="SUPFAM" id="SSF110997">
    <property type="entry name" value="Sporulation related repeat"/>
    <property type="match status" value="1"/>
</dbReference>
<dbReference type="PANTHER" id="PTHR38687:SF1">
    <property type="entry name" value="CELL DIVISION PROTEIN DEDD"/>
    <property type="match status" value="1"/>
</dbReference>
<accession>A0A316R577</accession>
<dbReference type="EMBL" id="DNWC01000052">
    <property type="protein sequence ID" value="HBJ08110.1"/>
    <property type="molecule type" value="Genomic_DNA"/>
</dbReference>
<dbReference type="RefSeq" id="WP_009318692.1">
    <property type="nucleotide sequence ID" value="NZ_AP028032.1"/>
</dbReference>
<dbReference type="PANTHER" id="PTHR38687">
    <property type="entry name" value="CELL DIVISION PROTEIN DEDD-RELATED"/>
    <property type="match status" value="1"/>
</dbReference>
<protein>
    <submittedName>
        <fullName evidence="4">SPOR domain-containing protein</fullName>
    </submittedName>
</protein>
<dbReference type="Pfam" id="PF05036">
    <property type="entry name" value="SPOR"/>
    <property type="match status" value="1"/>
</dbReference>
<dbReference type="InterPro" id="IPR036680">
    <property type="entry name" value="SPOR-like_sf"/>
</dbReference>
<gene>
    <name evidence="4" type="ORF">DDY73_03820</name>
</gene>
<dbReference type="GO" id="GO:0042834">
    <property type="term" value="F:peptidoglycan binding"/>
    <property type="evidence" value="ECO:0007669"/>
    <property type="project" value="InterPro"/>
</dbReference>
<feature type="region of interest" description="Disordered" evidence="1">
    <location>
        <begin position="42"/>
        <end position="67"/>
    </location>
</feature>
<dbReference type="AlphaFoldDB" id="A0A316R577"/>
<name>A0A316R577_9BACT</name>
<feature type="domain" description="SPOR" evidence="3">
    <location>
        <begin position="79"/>
        <end position="157"/>
    </location>
</feature>
<dbReference type="GeneID" id="92928429"/>
<dbReference type="InterPro" id="IPR007730">
    <property type="entry name" value="SPOR-like_dom"/>
</dbReference>
<evidence type="ECO:0000256" key="2">
    <source>
        <dbReference type="SAM" id="SignalP"/>
    </source>
</evidence>
<dbReference type="PROSITE" id="PS51724">
    <property type="entry name" value="SPOR"/>
    <property type="match status" value="1"/>
</dbReference>
<organism evidence="4 5">
    <name type="scientific">Coprobacter fastidiosus</name>
    <dbReference type="NCBI Taxonomy" id="1099853"/>
    <lineage>
        <taxon>Bacteria</taxon>
        <taxon>Pseudomonadati</taxon>
        <taxon>Bacteroidota</taxon>
        <taxon>Bacteroidia</taxon>
        <taxon>Bacteroidales</taxon>
        <taxon>Barnesiellaceae</taxon>
        <taxon>Coprobacter</taxon>
    </lineage>
</organism>
<dbReference type="GO" id="GO:0030428">
    <property type="term" value="C:cell septum"/>
    <property type="evidence" value="ECO:0007669"/>
    <property type="project" value="TreeGrafter"/>
</dbReference>
<keyword evidence="2" id="KW-0732">Signal</keyword>
<dbReference type="GO" id="GO:0032153">
    <property type="term" value="C:cell division site"/>
    <property type="evidence" value="ECO:0007669"/>
    <property type="project" value="TreeGrafter"/>
</dbReference>
<feature type="compositionally biased region" description="Low complexity" evidence="1">
    <location>
        <begin position="55"/>
        <end position="66"/>
    </location>
</feature>